<comment type="subcellular location">
    <subcellularLocation>
        <location evidence="1">Nucleus</location>
    </subcellularLocation>
</comment>
<evidence type="ECO:0000259" key="7">
    <source>
        <dbReference type="PROSITE" id="PS50102"/>
    </source>
</evidence>
<dbReference type="PRINTS" id="PR00961">
    <property type="entry name" value="HUDSXLRNA"/>
</dbReference>
<dbReference type="InterPro" id="IPR000504">
    <property type="entry name" value="RRM_dom"/>
</dbReference>
<dbReference type="SMART" id="SM00360">
    <property type="entry name" value="RRM"/>
    <property type="match status" value="3"/>
</dbReference>
<dbReference type="InterPro" id="IPR006548">
    <property type="entry name" value="ELAD_HU_SF"/>
</dbReference>
<sequence>MEENSQTNLIINYLPQTLTDEEFKSLFLTIGSIKSAKIVRDRTSGYSYGFGFVDYENTEDAQKAIQTLNGKHLQNKTIKVAFARPGNENIKGANLYIKNIPKSMSQDELKDLFSPFGKIIQVRLLTDPFGKSKGVGFVLYDKKEEADSAISKLNGIVPTGGVDTLNIKYAEDNKGKARAPPTASDTSRGSYGIPARGGMGFYGARGGAYGGNMPTYWGRPSVASSFGASNVGGGGYHGRGGGPMRNQGSRFRYNPMTTVNQVQTQNGGSESGYILFVYNIGIDATESTLWQLFSPFGTIQKVNVIRDHVKNQCKGYGFVTMSSYEEASSAIDNLNGYLFTGSNPLQVSFKSSKD</sequence>
<dbReference type="Pfam" id="PF00076">
    <property type="entry name" value="RRM_1"/>
    <property type="match status" value="3"/>
</dbReference>
<organism evidence="8">
    <name type="scientific">Phascolion cryptum</name>
    <dbReference type="NCBI Taxonomy" id="216205"/>
    <lineage>
        <taxon>Eukaryota</taxon>
        <taxon>Metazoa</taxon>
        <taxon>Spiralia</taxon>
        <taxon>Lophotrochozoa</taxon>
        <taxon>Annelida</taxon>
        <taxon>Sipuncula</taxon>
        <taxon>Sipunculidea</taxon>
        <taxon>Golfingiida</taxon>
        <taxon>Phascolionidae</taxon>
        <taxon>Phascolion</taxon>
    </lineage>
</organism>
<dbReference type="GO" id="GO:0005634">
    <property type="term" value="C:nucleus"/>
    <property type="evidence" value="ECO:0007669"/>
    <property type="project" value="UniProtKB-SubCell"/>
</dbReference>
<evidence type="ECO:0000313" key="8">
    <source>
        <dbReference type="EMBL" id="QEN98433.1"/>
    </source>
</evidence>
<dbReference type="Gene3D" id="3.30.70.330">
    <property type="match status" value="3"/>
</dbReference>
<dbReference type="GO" id="GO:0010629">
    <property type="term" value="P:negative regulation of gene expression"/>
    <property type="evidence" value="ECO:0007669"/>
    <property type="project" value="UniProtKB-ARBA"/>
</dbReference>
<dbReference type="GO" id="GO:0005737">
    <property type="term" value="C:cytoplasm"/>
    <property type="evidence" value="ECO:0007669"/>
    <property type="project" value="UniProtKB-ARBA"/>
</dbReference>
<dbReference type="GO" id="GO:0050686">
    <property type="term" value="P:negative regulation of mRNA processing"/>
    <property type="evidence" value="ECO:0007669"/>
    <property type="project" value="UniProtKB-ARBA"/>
</dbReference>
<feature type="domain" description="RRM" evidence="7">
    <location>
        <begin position="273"/>
        <end position="352"/>
    </location>
</feature>
<keyword evidence="4 6" id="KW-0694">RNA-binding</keyword>
<keyword evidence="3" id="KW-0677">Repeat</keyword>
<dbReference type="AlphaFoldDB" id="A0A5C1XAM4"/>
<dbReference type="PANTHER" id="PTHR48025:SF1">
    <property type="entry name" value="RRM DOMAIN-CONTAINING PROTEIN"/>
    <property type="match status" value="1"/>
</dbReference>
<evidence type="ECO:0000256" key="3">
    <source>
        <dbReference type="ARBA" id="ARBA00022737"/>
    </source>
</evidence>
<dbReference type="EMBL" id="MN193564">
    <property type="protein sequence ID" value="QEN98433.1"/>
    <property type="molecule type" value="mRNA"/>
</dbReference>
<dbReference type="InterPro" id="IPR035979">
    <property type="entry name" value="RBD_domain_sf"/>
</dbReference>
<dbReference type="FunFam" id="3.30.70.330:FF:000205">
    <property type="entry name" value="Sex lethal, isoform B"/>
    <property type="match status" value="1"/>
</dbReference>
<proteinExistence type="evidence at transcript level"/>
<dbReference type="SUPFAM" id="SSF54928">
    <property type="entry name" value="RNA-binding domain, RBD"/>
    <property type="match status" value="2"/>
</dbReference>
<dbReference type="NCBIfam" id="TIGR01661">
    <property type="entry name" value="ELAV_HUD_SF"/>
    <property type="match status" value="1"/>
</dbReference>
<evidence type="ECO:0000256" key="6">
    <source>
        <dbReference type="PROSITE-ProRule" id="PRU00176"/>
    </source>
</evidence>
<evidence type="ECO:0000256" key="2">
    <source>
        <dbReference type="ARBA" id="ARBA00006266"/>
    </source>
</evidence>
<reference evidence="8" key="1">
    <citation type="journal article" date="2019" name="J. Morphol.">
        <title>Developmental architecture of the nervous system in Themiste lageniformis (Sipuncula): New evidence from confocal laser scanning microscopy and gene expression.</title>
        <authorList>
            <person name="Carrillo-Baltodano A.M."/>
            <person name="Boyle M.J."/>
            <person name="Rice M.E."/>
            <person name="Meyer N.P."/>
        </authorList>
    </citation>
    <scope>NUCLEOTIDE SEQUENCE</scope>
</reference>
<name>A0A5C1XAM4_9ANNE</name>
<keyword evidence="5" id="KW-0539">Nucleus</keyword>
<dbReference type="GO" id="GO:0009967">
    <property type="term" value="P:positive regulation of signal transduction"/>
    <property type="evidence" value="ECO:0007669"/>
    <property type="project" value="UniProtKB-ARBA"/>
</dbReference>
<evidence type="ECO:0000256" key="1">
    <source>
        <dbReference type="ARBA" id="ARBA00004123"/>
    </source>
</evidence>
<dbReference type="GO" id="GO:0003729">
    <property type="term" value="F:mRNA binding"/>
    <property type="evidence" value="ECO:0007669"/>
    <property type="project" value="UniProtKB-ARBA"/>
</dbReference>
<dbReference type="PANTHER" id="PTHR48025">
    <property type="entry name" value="OS02G0815200 PROTEIN"/>
    <property type="match status" value="1"/>
</dbReference>
<feature type="domain" description="RRM" evidence="7">
    <location>
        <begin position="93"/>
        <end position="172"/>
    </location>
</feature>
<dbReference type="PROSITE" id="PS50102">
    <property type="entry name" value="RRM"/>
    <property type="match status" value="3"/>
</dbReference>
<feature type="domain" description="RRM" evidence="7">
    <location>
        <begin position="7"/>
        <end position="85"/>
    </location>
</feature>
<evidence type="ECO:0000256" key="4">
    <source>
        <dbReference type="ARBA" id="ARBA00022884"/>
    </source>
</evidence>
<dbReference type="FunFam" id="3.30.70.330:FF:000383">
    <property type="entry name" value="Sex lethal, isoform D"/>
    <property type="match status" value="1"/>
</dbReference>
<dbReference type="InterPro" id="IPR012677">
    <property type="entry name" value="Nucleotide-bd_a/b_plait_sf"/>
</dbReference>
<evidence type="ECO:0000256" key="5">
    <source>
        <dbReference type="ARBA" id="ARBA00023242"/>
    </source>
</evidence>
<protein>
    <submittedName>
        <fullName evidence="8">Elav2</fullName>
    </submittedName>
</protein>
<dbReference type="InterPro" id="IPR002343">
    <property type="entry name" value="Hud_Sxl_RNA"/>
</dbReference>
<accession>A0A5C1XAM4</accession>
<dbReference type="InterPro" id="IPR050502">
    <property type="entry name" value="Euk_RNA-bind_prot"/>
</dbReference>
<comment type="similarity">
    <text evidence="2">Belongs to the RRM elav family.</text>
</comment>
<dbReference type="GO" id="GO:1990904">
    <property type="term" value="C:ribonucleoprotein complex"/>
    <property type="evidence" value="ECO:0007669"/>
    <property type="project" value="InterPro"/>
</dbReference>